<evidence type="ECO:0000256" key="1">
    <source>
        <dbReference type="SAM" id="Phobius"/>
    </source>
</evidence>
<keyword evidence="1" id="KW-0472">Membrane</keyword>
<protein>
    <submittedName>
        <fullName evidence="2">Uncharacterized protein</fullName>
    </submittedName>
</protein>
<dbReference type="AlphaFoldDB" id="A0A2R5EUK1"/>
<keyword evidence="1" id="KW-0812">Transmembrane</keyword>
<gene>
    <name evidence="2" type="ORF">PAT3040_05103</name>
</gene>
<dbReference type="EMBL" id="BDQX01000317">
    <property type="protein sequence ID" value="GBG10372.1"/>
    <property type="molecule type" value="Genomic_DNA"/>
</dbReference>
<reference evidence="2 3" key="1">
    <citation type="submission" date="2017-08" db="EMBL/GenBank/DDBJ databases">
        <title>Substantial Increase in Enzyme Production by Combined Drug-Resistance Mutations in Paenibacillus agaridevorans.</title>
        <authorList>
            <person name="Tanaka Y."/>
            <person name="Funane K."/>
            <person name="Hosaka T."/>
            <person name="Shiwa Y."/>
            <person name="Fujita N."/>
            <person name="Miyazaki T."/>
            <person name="Yoshikawa H."/>
            <person name="Murakami K."/>
            <person name="Kasahara K."/>
            <person name="Inaoka T."/>
            <person name="Hiraga Y."/>
            <person name="Ochi K."/>
        </authorList>
    </citation>
    <scope>NUCLEOTIDE SEQUENCE [LARGE SCALE GENOMIC DNA]</scope>
    <source>
        <strain evidence="2 3">T-3040</strain>
    </source>
</reference>
<accession>A0A2R5EUK1</accession>
<sequence length="60" mass="6570">MATMTGRITIVSVKFGEYPLWFVRMYVMLIITPSAIAIKMVATAEPKVIVVSAVVGLNKL</sequence>
<evidence type="ECO:0000313" key="3">
    <source>
        <dbReference type="Proteomes" id="UP000245202"/>
    </source>
</evidence>
<evidence type="ECO:0000313" key="2">
    <source>
        <dbReference type="EMBL" id="GBG10372.1"/>
    </source>
</evidence>
<comment type="caution">
    <text evidence="2">The sequence shown here is derived from an EMBL/GenBank/DDBJ whole genome shotgun (WGS) entry which is preliminary data.</text>
</comment>
<feature type="transmembrane region" description="Helical" evidence="1">
    <location>
        <begin position="20"/>
        <end position="38"/>
    </location>
</feature>
<keyword evidence="3" id="KW-1185">Reference proteome</keyword>
<keyword evidence="1" id="KW-1133">Transmembrane helix</keyword>
<name>A0A2R5EUK1_9BACL</name>
<organism evidence="2 3">
    <name type="scientific">Paenibacillus agaridevorans</name>
    <dbReference type="NCBI Taxonomy" id="171404"/>
    <lineage>
        <taxon>Bacteria</taxon>
        <taxon>Bacillati</taxon>
        <taxon>Bacillota</taxon>
        <taxon>Bacilli</taxon>
        <taxon>Bacillales</taxon>
        <taxon>Paenibacillaceae</taxon>
        <taxon>Paenibacillus</taxon>
    </lineage>
</organism>
<proteinExistence type="predicted"/>
<dbReference type="Proteomes" id="UP000245202">
    <property type="component" value="Unassembled WGS sequence"/>
</dbReference>